<feature type="domain" description="AMP-binding enzyme C-terminal" evidence="4">
    <location>
        <begin position="446"/>
        <end position="522"/>
    </location>
</feature>
<comment type="similarity">
    <text evidence="1">Belongs to the ATP-dependent AMP-binding enzyme family.</text>
</comment>
<sequence>MPERGSVRLTQSLYPADTSRPVLDLSVGQLLRDAAREVPDQLALVSIAPDREPVMWTYAELLSDAEHAAAWLLERFQPGDHIAVWAPNVPEWLVLQYGSALAGMVLVTTNPALRERELEYALRQSQSVAVAYAEAFRGTDMASLVNEVLPNLPGVVAIPFTNWLEELREVDPGEVTFPEVSPGGPTQIQFTSGTTGSPKAAVLQHRAMVTNSDYIRARCSSPDRAVWVSAMPLFHTAGCGMAGLGNLVQRGTLVLAQNFDSGLMLSAISRFKADVLIGVPAMLRALLAHPQLASFDFSSLRVIVSGGDAVPADLIDACEKTFTVGFSTVYGQTELSPIVTQTSPHDTNHDNRFSAGKPLWNAEVAILDVIGGKIAPIATEGEICSRGYQTMIGYLDMPEETAATIDGQGWLHTGDLGSMDERGYVTVTGRLKDMIIRGGENIYPREIEQVLLEHPDVGNAVVVGVPDQEWGETVAAVVQPVPDRPSLTVQNLHDFVRDRLAPHKTPKTWYVTDSLPTNAMGKLQKFRLRDQITADALRPLDS</sequence>
<dbReference type="Gene3D" id="3.30.300.30">
    <property type="match status" value="1"/>
</dbReference>
<keyword evidence="2" id="KW-0436">Ligase</keyword>
<evidence type="ECO:0000259" key="4">
    <source>
        <dbReference type="Pfam" id="PF13193"/>
    </source>
</evidence>
<evidence type="ECO:0000256" key="1">
    <source>
        <dbReference type="ARBA" id="ARBA00006432"/>
    </source>
</evidence>
<gene>
    <name evidence="5" type="ORF">R4I43_30630</name>
</gene>
<dbReference type="InterPro" id="IPR045851">
    <property type="entry name" value="AMP-bd_C_sf"/>
</dbReference>
<reference evidence="5 6" key="1">
    <citation type="submission" date="2023-10" db="EMBL/GenBank/DDBJ databases">
        <title>Saccharopolyspora sp. nov., isolated from mangrove soil.</title>
        <authorList>
            <person name="Lu Y."/>
            <person name="Liu W."/>
        </authorList>
    </citation>
    <scope>NUCLEOTIDE SEQUENCE [LARGE SCALE GENOMIC DNA]</scope>
    <source>
        <strain evidence="5 6">S2-29</strain>
    </source>
</reference>
<dbReference type="RefSeq" id="WP_324269189.1">
    <property type="nucleotide sequence ID" value="NZ_JAWLNX010000032.1"/>
</dbReference>
<dbReference type="Gene3D" id="2.30.38.10">
    <property type="entry name" value="Luciferase, Domain 3"/>
    <property type="match status" value="1"/>
</dbReference>
<name>A0ABU6AJR6_9PSEU</name>
<comment type="caution">
    <text evidence="5">The sequence shown here is derived from an EMBL/GenBank/DDBJ whole genome shotgun (WGS) entry which is preliminary data.</text>
</comment>
<dbReference type="InterPro" id="IPR000873">
    <property type="entry name" value="AMP-dep_synth/lig_dom"/>
</dbReference>
<proteinExistence type="inferred from homology"/>
<accession>A0ABU6AJR6</accession>
<dbReference type="PROSITE" id="PS00455">
    <property type="entry name" value="AMP_BINDING"/>
    <property type="match status" value="1"/>
</dbReference>
<evidence type="ECO:0000256" key="2">
    <source>
        <dbReference type="ARBA" id="ARBA00022598"/>
    </source>
</evidence>
<evidence type="ECO:0000259" key="3">
    <source>
        <dbReference type="Pfam" id="PF00501"/>
    </source>
</evidence>
<dbReference type="Pfam" id="PF00501">
    <property type="entry name" value="AMP-binding"/>
    <property type="match status" value="1"/>
</dbReference>
<dbReference type="PANTHER" id="PTHR43201">
    <property type="entry name" value="ACYL-COA SYNTHETASE"/>
    <property type="match status" value="1"/>
</dbReference>
<dbReference type="Pfam" id="PF13193">
    <property type="entry name" value="AMP-binding_C"/>
    <property type="match status" value="1"/>
</dbReference>
<dbReference type="PANTHER" id="PTHR43201:SF5">
    <property type="entry name" value="MEDIUM-CHAIN ACYL-COA LIGASE ACSF2, MITOCHONDRIAL"/>
    <property type="match status" value="1"/>
</dbReference>
<dbReference type="Gene3D" id="3.40.50.980">
    <property type="match status" value="2"/>
</dbReference>
<dbReference type="InterPro" id="IPR025110">
    <property type="entry name" value="AMP-bd_C"/>
</dbReference>
<dbReference type="Proteomes" id="UP001327093">
    <property type="component" value="Unassembled WGS sequence"/>
</dbReference>
<organism evidence="5 6">
    <name type="scientific">Saccharopolyspora mangrovi</name>
    <dbReference type="NCBI Taxonomy" id="3082379"/>
    <lineage>
        <taxon>Bacteria</taxon>
        <taxon>Bacillati</taxon>
        <taxon>Actinomycetota</taxon>
        <taxon>Actinomycetes</taxon>
        <taxon>Pseudonocardiales</taxon>
        <taxon>Pseudonocardiaceae</taxon>
        <taxon>Saccharopolyspora</taxon>
    </lineage>
</organism>
<evidence type="ECO:0000313" key="6">
    <source>
        <dbReference type="Proteomes" id="UP001327093"/>
    </source>
</evidence>
<dbReference type="SUPFAM" id="SSF56801">
    <property type="entry name" value="Acetyl-CoA synthetase-like"/>
    <property type="match status" value="1"/>
</dbReference>
<dbReference type="InterPro" id="IPR020845">
    <property type="entry name" value="AMP-binding_CS"/>
</dbReference>
<evidence type="ECO:0000313" key="5">
    <source>
        <dbReference type="EMBL" id="MEB3371765.1"/>
    </source>
</evidence>
<dbReference type="EMBL" id="JAWLNX010000032">
    <property type="protein sequence ID" value="MEB3371765.1"/>
    <property type="molecule type" value="Genomic_DNA"/>
</dbReference>
<keyword evidence="6" id="KW-1185">Reference proteome</keyword>
<feature type="domain" description="AMP-dependent synthetase/ligase" evidence="3">
    <location>
        <begin position="32"/>
        <end position="395"/>
    </location>
</feature>
<protein>
    <submittedName>
        <fullName evidence="5">AMP-binding protein</fullName>
    </submittedName>
</protein>